<gene>
    <name evidence="5" type="ORF">MMBEDHBC_00034</name>
</gene>
<feature type="transmembrane region" description="Helical" evidence="2">
    <location>
        <begin position="12"/>
        <end position="29"/>
    </location>
</feature>
<feature type="domain" description="ABC transporter substrate-binding protein PnrA-like" evidence="3">
    <location>
        <begin position="806"/>
        <end position="1091"/>
    </location>
</feature>
<dbReference type="Gene3D" id="3.40.50.2300">
    <property type="match status" value="6"/>
</dbReference>
<dbReference type="PANTHER" id="PTHR30483:SF37">
    <property type="entry name" value="ABC TRANSPORTER SUBSTRATE-BINDING PROTEIN"/>
    <property type="match status" value="1"/>
</dbReference>
<dbReference type="InterPro" id="IPR003760">
    <property type="entry name" value="PnrA-like"/>
</dbReference>
<accession>A0A7G9Z145</accession>
<proteinExistence type="predicted"/>
<dbReference type="InterPro" id="IPR028082">
    <property type="entry name" value="Peripla_BP_I"/>
</dbReference>
<evidence type="ECO:0000259" key="4">
    <source>
        <dbReference type="Pfam" id="PF13458"/>
    </source>
</evidence>
<name>A0A7G9Z145_9EURY</name>
<keyword evidence="2" id="KW-1133">Transmembrane helix</keyword>
<dbReference type="Pfam" id="PF02608">
    <property type="entry name" value="Bmp"/>
    <property type="match status" value="1"/>
</dbReference>
<dbReference type="EMBL" id="MT631556">
    <property type="protein sequence ID" value="QNO53979.1"/>
    <property type="molecule type" value="Genomic_DNA"/>
</dbReference>
<dbReference type="CDD" id="cd19963">
    <property type="entry name" value="PBP1_BMP-like"/>
    <property type="match status" value="1"/>
</dbReference>
<dbReference type="SUPFAM" id="SSF53822">
    <property type="entry name" value="Periplasmic binding protein-like I"/>
    <property type="match status" value="2"/>
</dbReference>
<keyword evidence="2" id="KW-0472">Membrane</keyword>
<reference evidence="5" key="1">
    <citation type="submission" date="2020-06" db="EMBL/GenBank/DDBJ databases">
        <title>Unique genomic features of the anaerobic methanotrophic archaea.</title>
        <authorList>
            <person name="Chadwick G.L."/>
            <person name="Skennerton C.T."/>
            <person name="Laso-Perez R."/>
            <person name="Leu A.O."/>
            <person name="Speth D.R."/>
            <person name="Yu H."/>
            <person name="Morgan-Lang C."/>
            <person name="Hatzenpichler R."/>
            <person name="Goudeau D."/>
            <person name="Malmstrom R."/>
            <person name="Brazelton W.J."/>
            <person name="Woyke T."/>
            <person name="Hallam S.J."/>
            <person name="Tyson G.W."/>
            <person name="Wegener G."/>
            <person name="Boetius A."/>
            <person name="Orphan V."/>
        </authorList>
    </citation>
    <scope>NUCLEOTIDE SEQUENCE</scope>
</reference>
<feature type="domain" description="Leucine-binding protein" evidence="4">
    <location>
        <begin position="428"/>
        <end position="776"/>
    </location>
</feature>
<evidence type="ECO:0000259" key="3">
    <source>
        <dbReference type="Pfam" id="PF02608"/>
    </source>
</evidence>
<dbReference type="PROSITE" id="PS51257">
    <property type="entry name" value="PROKAR_LIPOPROTEIN"/>
    <property type="match status" value="1"/>
</dbReference>
<evidence type="ECO:0000256" key="1">
    <source>
        <dbReference type="ARBA" id="ARBA00022729"/>
    </source>
</evidence>
<evidence type="ECO:0008006" key="6">
    <source>
        <dbReference type="Google" id="ProtNLM"/>
    </source>
</evidence>
<dbReference type="Pfam" id="PF13458">
    <property type="entry name" value="Peripla_BP_6"/>
    <property type="match status" value="2"/>
</dbReference>
<sequence length="1120" mass="124582">MSRFAITKVQAIILVVVIAAAACAVFYLVTHPPNQALEKAEPIKEEPEEILIGTAVSLTGEESVSGTCARNAYELAIKEVNDKGGIEMQELGRKLPVRLIVYDDESNPEKSANLIERLIIEDKVDVLLSSMTTPIVEPQTEAAGKHHIPFISGSGAASHIYSKGYRWIFTVCPSIERGTITLMDFIREQQEEGNLPKPLKIAMVWENTSHGKDFQNGVQQRVEEFPGNFEIVLDKSFTWMTTDFTPLLNEVKSADADVFLSDAHEADFMLMHRQYTELGLSHLLVSYGARGSEEIAREEFASAVDYLVSIAWWSKDTPYPQVKDFINKYETTYGKPPEWYAGTPYEAARALLQAIEDAGSLNKAKIRDALSYLDLSNSTVVGQHLSFKENGQADYPLLIIQNRPDGTSPIVYPADVATAKATMPRPRVQFGCALSLSGKFEEEGRLTEKGYELWKDHVNSQGGILIGNDRYLVNILYYDDESDPQKTASLVEKLVTEDEVDFLLGPYSSSCVFEAAVVAEKYRVPMVQGGGAAEKIFTSGFKYSFGLLTLAGDYFKNILEGAASLEPKPNKVAILSASDLFSQSAAKGAKQHAEHLGFEVISFTTFEKEEELPSILSDLKEHEPNMVLFSAHFREALSFVRTAKAVELTPEMFGITVAPPDPVFVEQLGKDANYVFGPAQWAPDLPYYGPVFGSPEDYAQLFRDTFGKEPDYHAAAATACGVTYQLALEKASSLDREDVRDALVSLDAMTFYGRIKFNEQGRDIYKPMVAVQIQKGKRVIVWPEHLATGSVKYPTPSWEEREPVLKVAVLHYGSIEDHGWAYEAHLGAQGMADALPYVELSERKEASGPEAPQIIREYADAGYKVILGHDWGFGEYFEEVAPDYPDVIFMWGNGVEKKAPNVGIYYGGMYEARFLTGIVAGAMTKTNKIGYPAAIPIPEVVRGIDAFARGVASVNPDAKVYVEWIGEWYNPPKEKEIALSLINKGCDVITHHSDSYNSGEVADEEGVYYISYHSDMRRFAPHVFLTGAVWNWAPVMTDVVKAVREGTWDEYPGQDWWYGLAEGGVKLAPFSDLVPEDVREMVEEKKQAIIEGEFEVFPGMTDEELREIYYFEPNVVGELP</sequence>
<protein>
    <recommendedName>
        <fullName evidence="6">Leucine-binding protein domain-containing protein</fullName>
    </recommendedName>
</protein>
<dbReference type="InterPro" id="IPR028081">
    <property type="entry name" value="Leu-bd"/>
</dbReference>
<dbReference type="InterPro" id="IPR051010">
    <property type="entry name" value="BCAA_transport"/>
</dbReference>
<feature type="domain" description="Leucine-binding protein" evidence="4">
    <location>
        <begin position="50"/>
        <end position="403"/>
    </location>
</feature>
<keyword evidence="1" id="KW-0732">Signal</keyword>
<evidence type="ECO:0000313" key="5">
    <source>
        <dbReference type="EMBL" id="QNO53979.1"/>
    </source>
</evidence>
<dbReference type="CDD" id="cd06338">
    <property type="entry name" value="PBP1_ABC_ligand_binding-like"/>
    <property type="match status" value="2"/>
</dbReference>
<dbReference type="GO" id="GO:0005886">
    <property type="term" value="C:plasma membrane"/>
    <property type="evidence" value="ECO:0007669"/>
    <property type="project" value="InterPro"/>
</dbReference>
<dbReference type="AlphaFoldDB" id="A0A7G9Z145"/>
<organism evidence="5">
    <name type="scientific">Candidatus Methanophagaceae archaeon ANME-1 ERB6</name>
    <dbReference type="NCBI Taxonomy" id="2759912"/>
    <lineage>
        <taxon>Archaea</taxon>
        <taxon>Methanobacteriati</taxon>
        <taxon>Methanobacteriota</taxon>
        <taxon>Stenosarchaea group</taxon>
        <taxon>Methanomicrobia</taxon>
        <taxon>Candidatus Methanophagales</taxon>
        <taxon>Candidatus Methanophagaceae</taxon>
    </lineage>
</organism>
<evidence type="ECO:0000256" key="2">
    <source>
        <dbReference type="SAM" id="Phobius"/>
    </source>
</evidence>
<keyword evidence="2" id="KW-0812">Transmembrane</keyword>
<dbReference type="PANTHER" id="PTHR30483">
    <property type="entry name" value="LEUCINE-SPECIFIC-BINDING PROTEIN"/>
    <property type="match status" value="1"/>
</dbReference>